<accession>A0ABP0S5A9</accession>
<reference evidence="2 4" key="1">
    <citation type="submission" date="2024-02" db="EMBL/GenBank/DDBJ databases">
        <authorList>
            <person name="Chen Y."/>
            <person name="Shah S."/>
            <person name="Dougan E. K."/>
            <person name="Thang M."/>
            <person name="Chan C."/>
        </authorList>
    </citation>
    <scope>NUCLEOTIDE SEQUENCE [LARGE SCALE GENOMIC DNA]</scope>
</reference>
<organism evidence="2 4">
    <name type="scientific">Durusdinium trenchii</name>
    <dbReference type="NCBI Taxonomy" id="1381693"/>
    <lineage>
        <taxon>Eukaryota</taxon>
        <taxon>Sar</taxon>
        <taxon>Alveolata</taxon>
        <taxon>Dinophyceae</taxon>
        <taxon>Suessiales</taxon>
        <taxon>Symbiodiniaceae</taxon>
        <taxon>Durusdinium</taxon>
    </lineage>
</organism>
<evidence type="ECO:0000313" key="4">
    <source>
        <dbReference type="Proteomes" id="UP001642464"/>
    </source>
</evidence>
<evidence type="ECO:0000313" key="3">
    <source>
        <dbReference type="EMBL" id="CAK9107569.1"/>
    </source>
</evidence>
<gene>
    <name evidence="2" type="ORF">SCF082_LOCUS50051</name>
    <name evidence="3" type="ORF">SCF082_LOCUS50073</name>
</gene>
<keyword evidence="4" id="KW-1185">Reference proteome</keyword>
<protein>
    <submittedName>
        <fullName evidence="2">Asp_Arg_Hydrox domain-containing protein</fullName>
    </submittedName>
</protein>
<name>A0ABP0S5A9_9DINO</name>
<evidence type="ECO:0000256" key="1">
    <source>
        <dbReference type="SAM" id="MobiDB-lite"/>
    </source>
</evidence>
<dbReference type="EMBL" id="CAXAMM010042929">
    <property type="protein sequence ID" value="CAK9107569.1"/>
    <property type="molecule type" value="Genomic_DNA"/>
</dbReference>
<feature type="region of interest" description="Disordered" evidence="1">
    <location>
        <begin position="1"/>
        <end position="22"/>
    </location>
</feature>
<dbReference type="EMBL" id="CAXAMM010042918">
    <property type="protein sequence ID" value="CAK9107516.1"/>
    <property type="molecule type" value="Genomic_DNA"/>
</dbReference>
<comment type="caution">
    <text evidence="2">The sequence shown here is derived from an EMBL/GenBank/DDBJ whole genome shotgun (WGS) entry which is preliminary data.</text>
</comment>
<dbReference type="Proteomes" id="UP001642464">
    <property type="component" value="Unassembled WGS sequence"/>
</dbReference>
<proteinExistence type="predicted"/>
<evidence type="ECO:0000313" key="2">
    <source>
        <dbReference type="EMBL" id="CAK9107516.1"/>
    </source>
</evidence>
<sequence length="226" mass="24946">MKRTSGAAYLAERDKASQPAAKPKVGWAARSFGDFLKEPAPKKPLFDPLLSSLCENGAVLANVTTDDMGKEKAAMPKCTWWQFPASGAPLRQDGDSMDLSELKGVPLVALVAQLAARETINDASSNQGFTTAKGPSPWSAKLLQGKTELLRLRRPEGLRSTGVWLIATIQKEGNTWKAEAIDELYPEKRLEAVLLLRFKEFIEKKEEKQEEDPMEATRRMLAEAMA</sequence>